<feature type="region of interest" description="Disordered" evidence="6">
    <location>
        <begin position="698"/>
        <end position="790"/>
    </location>
</feature>
<dbReference type="GO" id="GO:0001401">
    <property type="term" value="C:SAM complex"/>
    <property type="evidence" value="ECO:0007669"/>
    <property type="project" value="InterPro"/>
</dbReference>
<evidence type="ECO:0000256" key="1">
    <source>
        <dbReference type="ARBA" id="ARBA00022737"/>
    </source>
</evidence>
<dbReference type="InterPro" id="IPR001005">
    <property type="entry name" value="SANT/Myb"/>
</dbReference>
<dbReference type="SMART" id="SM00717">
    <property type="entry name" value="SANT"/>
    <property type="match status" value="3"/>
</dbReference>
<organism evidence="9 10">
    <name type="scientific">Phytophthora citrophthora</name>
    <dbReference type="NCBI Taxonomy" id="4793"/>
    <lineage>
        <taxon>Eukaryota</taxon>
        <taxon>Sar</taxon>
        <taxon>Stramenopiles</taxon>
        <taxon>Oomycota</taxon>
        <taxon>Peronosporomycetes</taxon>
        <taxon>Peronosporales</taxon>
        <taxon>Peronosporaceae</taxon>
        <taxon>Phytophthora</taxon>
    </lineage>
</organism>
<evidence type="ECO:0000259" key="7">
    <source>
        <dbReference type="PROSITE" id="PS50090"/>
    </source>
</evidence>
<feature type="domain" description="Myb-like" evidence="7">
    <location>
        <begin position="648"/>
        <end position="698"/>
    </location>
</feature>
<dbReference type="PANTHER" id="PTHR46621">
    <property type="entry name" value="SNRNA-ACTIVATING PROTEIN COMPLEX SUBUNIT 4"/>
    <property type="match status" value="1"/>
</dbReference>
<keyword evidence="5" id="KW-0539">Nucleus</keyword>
<sequence length="1195" mass="131483">MIDRFHPLGPDADRLHDDLVSATELESTPKTSKELGSTLVLHQFLPAWDVQAYLRVADIRLHVHNSKYPAYEATGELPQLSDGNFLLPKEEIIMHLQTFHKDIDEFLTDTQRSESYAYRSMLSEKLQRVMLYCRWVDSSMYREVTRPHMKRHIPFPLNLFLPKKMHLDTMEKLRMYGISTKEQAYVIARDCYTALNTKLESADMPYFFGDQPSALDVAVFGHIVDAMGNAQLAATVHQHAPLLITLAERIRDTYFDVLGDQPSSISKEAVHSENEPNYFSTTSLDSAFMKKVSPPLQVAFLKPYRSLDWSRRELTSEVAEKKREKDAGLHAAGEAQDKAFEKGPRNVIIGAIAALVLYAVAALPIAVQFGDDDDDEYYEDDDDELEKTLEMATVEGSPVSSAKLTELGKALDQTSISNAGVESPAATHEAPSTEIDMEDVAPMAKLPAKSPKKRGRTDSLKKMLPAPASQRHKQVASSPQSSMQGSSTEEDSTASPSLHETPSQPPQRPQTQPAKLMVKDRRGSGMGVPRAHLILNAVKQAPPAKEKSNPRRWSKHEDESLRLAVERSGERNWKAIADQVPGRNHTQCLQRWTKVLKPGLIKGHWTPEEDAKLRELVAEGKKNWGQVASLIPGRTSKQCRERWCNHLDPNINKGSYTEDEDKIIVEMQAKLGNRWSIIAQQLKGRTEDAVKIRWKSLMRGRRAASKEDKSSTLSTSSPAEASTVSSSLADAERPAKPVKASPTRQRNHLSETTAISTESDSSAALKSEDEAASETKPVVDTLPSEEGGPVGIMPTTVFVKNAQTLASASQPDMAAAMGAPMHNVNELVAASIHNFQMSQRFHQSSVAHSSNGIYPGNPNQLMTGIPSNQQPPVYAMVDGGFGMNIQPQQMPLQQQHLQPQQVPPQYQYSPGYPMQQQNMGVMPNYVVPTNFPTSNQMQMHMQMSMPMPVSSSMQQSLSMPPTPTYSSQAMAMAMANTPYQQHSQHPPAVHQGFSGAPLHPRAASLGTPSGTSSQPMMAPTSSGGGVGGNNVNNTMGIGANGANGLPPSVGGKGLNTPREEWGSSQTPRSQMLMTEGHASAYELFHQQRLRLMLQERDKQGMTLSSAPSPGQALLTKELEANKERQARQAIMQKGWKSAVDSMVSFNSVSDLSTLDDQQRFDGLLEKVSLSGLDPTDDELLDQTVDIISGDDTVDL</sequence>
<keyword evidence="10" id="KW-1185">Reference proteome</keyword>
<proteinExistence type="predicted"/>
<evidence type="ECO:0000313" key="10">
    <source>
        <dbReference type="Proteomes" id="UP001259832"/>
    </source>
</evidence>
<dbReference type="CDD" id="cd00167">
    <property type="entry name" value="SANT"/>
    <property type="match status" value="3"/>
</dbReference>
<dbReference type="InterPro" id="IPR051575">
    <property type="entry name" value="Myb-like_DNA-bd"/>
</dbReference>
<dbReference type="PROSITE" id="PS51294">
    <property type="entry name" value="HTH_MYB"/>
    <property type="match status" value="3"/>
</dbReference>
<feature type="compositionally biased region" description="Basic and acidic residues" evidence="6">
    <location>
        <begin position="544"/>
        <end position="559"/>
    </location>
</feature>
<protein>
    <submittedName>
        <fullName evidence="9">Transcriptional activator Myb</fullName>
    </submittedName>
</protein>
<name>A0AAD9FY86_9STRA</name>
<dbReference type="PANTHER" id="PTHR46621:SF1">
    <property type="entry name" value="SNRNA-ACTIVATING PROTEIN COMPLEX SUBUNIT 4"/>
    <property type="match status" value="1"/>
</dbReference>
<evidence type="ECO:0000259" key="8">
    <source>
        <dbReference type="PROSITE" id="PS51294"/>
    </source>
</evidence>
<evidence type="ECO:0000256" key="5">
    <source>
        <dbReference type="ARBA" id="ARBA00023242"/>
    </source>
</evidence>
<feature type="domain" description="Myb-like" evidence="7">
    <location>
        <begin position="597"/>
        <end position="647"/>
    </location>
</feature>
<feature type="domain" description="HTH myb-type" evidence="8">
    <location>
        <begin position="652"/>
        <end position="702"/>
    </location>
</feature>
<dbReference type="AlphaFoldDB" id="A0AAD9FY86"/>
<feature type="compositionally biased region" description="Low complexity" evidence="6">
    <location>
        <begin position="477"/>
        <end position="487"/>
    </location>
</feature>
<dbReference type="Pfam" id="PF13921">
    <property type="entry name" value="Myb_DNA-bind_6"/>
    <property type="match status" value="1"/>
</dbReference>
<dbReference type="InterPro" id="IPR017930">
    <property type="entry name" value="Myb_dom"/>
</dbReference>
<keyword evidence="1" id="KW-0677">Repeat</keyword>
<feature type="region of interest" description="Disordered" evidence="6">
    <location>
        <begin position="999"/>
        <end position="1022"/>
    </location>
</feature>
<feature type="domain" description="HTH myb-type" evidence="8">
    <location>
        <begin position="551"/>
        <end position="596"/>
    </location>
</feature>
<dbReference type="Proteomes" id="UP001259832">
    <property type="component" value="Unassembled WGS sequence"/>
</dbReference>
<dbReference type="GO" id="GO:0042796">
    <property type="term" value="P:snRNA transcription by RNA polymerase III"/>
    <property type="evidence" value="ECO:0007669"/>
    <property type="project" value="TreeGrafter"/>
</dbReference>
<accession>A0AAD9FY86</accession>
<evidence type="ECO:0000313" key="9">
    <source>
        <dbReference type="EMBL" id="KAK1928443.1"/>
    </source>
</evidence>
<feature type="compositionally biased region" description="Low complexity" evidence="6">
    <location>
        <begin position="714"/>
        <end position="727"/>
    </location>
</feature>
<dbReference type="Pfam" id="PF10568">
    <property type="entry name" value="Tom37"/>
    <property type="match status" value="1"/>
</dbReference>
<dbReference type="InterPro" id="IPR033468">
    <property type="entry name" value="Metaxin_GST"/>
</dbReference>
<comment type="caution">
    <text evidence="9">The sequence shown here is derived from an EMBL/GenBank/DDBJ whole genome shotgun (WGS) entry which is preliminary data.</text>
</comment>
<dbReference type="GO" id="GO:0001006">
    <property type="term" value="F:RNA polymerase III type 3 promoter sequence-specific DNA binding"/>
    <property type="evidence" value="ECO:0007669"/>
    <property type="project" value="TreeGrafter"/>
</dbReference>
<dbReference type="InterPro" id="IPR009057">
    <property type="entry name" value="Homeodomain-like_sf"/>
</dbReference>
<dbReference type="Gene3D" id="1.10.10.60">
    <property type="entry name" value="Homeodomain-like"/>
    <property type="match status" value="3"/>
</dbReference>
<gene>
    <name evidence="9" type="ORF">P3T76_016065</name>
</gene>
<keyword evidence="2" id="KW-0805">Transcription regulation</keyword>
<reference evidence="9" key="1">
    <citation type="submission" date="2023-08" db="EMBL/GenBank/DDBJ databases">
        <title>Reference Genome Resource for the Citrus Pathogen Phytophthora citrophthora.</title>
        <authorList>
            <person name="Moller H."/>
            <person name="Coetzee B."/>
            <person name="Rose L.J."/>
            <person name="Van Niekerk J.M."/>
        </authorList>
    </citation>
    <scope>NUCLEOTIDE SEQUENCE</scope>
    <source>
        <strain evidence="9">STE-U-9442</strain>
    </source>
</reference>
<feature type="region of interest" description="Disordered" evidence="6">
    <location>
        <begin position="415"/>
        <end position="514"/>
    </location>
</feature>
<keyword evidence="3" id="KW-0238">DNA-binding</keyword>
<dbReference type="Pfam" id="PF17171">
    <property type="entry name" value="GST_C_6"/>
    <property type="match status" value="1"/>
</dbReference>
<dbReference type="FunFam" id="1.10.10.60:FF:000010">
    <property type="entry name" value="Transcriptional activator Myb isoform A"/>
    <property type="match status" value="1"/>
</dbReference>
<evidence type="ECO:0000256" key="6">
    <source>
        <dbReference type="SAM" id="MobiDB-lite"/>
    </source>
</evidence>
<feature type="compositionally biased region" description="Polar residues" evidence="6">
    <location>
        <begin position="1006"/>
        <end position="1021"/>
    </location>
</feature>
<feature type="compositionally biased region" description="Polar residues" evidence="6">
    <location>
        <begin position="750"/>
        <end position="764"/>
    </location>
</feature>
<dbReference type="EMBL" id="JASMQC010000068">
    <property type="protein sequence ID" value="KAK1928443.1"/>
    <property type="molecule type" value="Genomic_DNA"/>
</dbReference>
<dbReference type="GO" id="GO:0019185">
    <property type="term" value="C:snRNA-activating protein complex"/>
    <property type="evidence" value="ECO:0007669"/>
    <property type="project" value="TreeGrafter"/>
</dbReference>
<feature type="domain" description="HTH myb-type" evidence="8">
    <location>
        <begin position="597"/>
        <end position="651"/>
    </location>
</feature>
<dbReference type="InterPro" id="IPR019564">
    <property type="entry name" value="Sam37/metaxin_N"/>
</dbReference>
<dbReference type="GO" id="GO:0042795">
    <property type="term" value="P:snRNA transcription by RNA polymerase II"/>
    <property type="evidence" value="ECO:0007669"/>
    <property type="project" value="TreeGrafter"/>
</dbReference>
<evidence type="ECO:0000256" key="3">
    <source>
        <dbReference type="ARBA" id="ARBA00023125"/>
    </source>
</evidence>
<dbReference type="SUPFAM" id="SSF46689">
    <property type="entry name" value="Homeodomain-like"/>
    <property type="match status" value="2"/>
</dbReference>
<keyword evidence="4" id="KW-0804">Transcription</keyword>
<feature type="domain" description="Myb-like" evidence="7">
    <location>
        <begin position="545"/>
        <end position="596"/>
    </location>
</feature>
<evidence type="ECO:0000256" key="2">
    <source>
        <dbReference type="ARBA" id="ARBA00023015"/>
    </source>
</evidence>
<evidence type="ECO:0000256" key="4">
    <source>
        <dbReference type="ARBA" id="ARBA00023163"/>
    </source>
</evidence>
<dbReference type="PROSITE" id="PS50090">
    <property type="entry name" value="MYB_LIKE"/>
    <property type="match status" value="3"/>
</dbReference>
<dbReference type="GO" id="GO:0000978">
    <property type="term" value="F:RNA polymerase II cis-regulatory region sequence-specific DNA binding"/>
    <property type="evidence" value="ECO:0007669"/>
    <property type="project" value="TreeGrafter"/>
</dbReference>
<dbReference type="Pfam" id="PF00249">
    <property type="entry name" value="Myb_DNA-binding"/>
    <property type="match status" value="1"/>
</dbReference>
<feature type="region of interest" description="Disordered" evidence="6">
    <location>
        <begin position="540"/>
        <end position="559"/>
    </location>
</feature>